<dbReference type="EMBL" id="GGEC01022133">
    <property type="protein sequence ID" value="MBX02617.1"/>
    <property type="molecule type" value="Transcribed_RNA"/>
</dbReference>
<evidence type="ECO:0000313" key="1">
    <source>
        <dbReference type="EMBL" id="MBX02617.1"/>
    </source>
</evidence>
<proteinExistence type="predicted"/>
<protein>
    <submittedName>
        <fullName evidence="1">Uncharacterized protein</fullName>
    </submittedName>
</protein>
<dbReference type="AlphaFoldDB" id="A0A2P2KAB2"/>
<sequence>MKRQDYSFLGGQILNSFVVSFL</sequence>
<organism evidence="1">
    <name type="scientific">Rhizophora mucronata</name>
    <name type="common">Asiatic mangrove</name>
    <dbReference type="NCBI Taxonomy" id="61149"/>
    <lineage>
        <taxon>Eukaryota</taxon>
        <taxon>Viridiplantae</taxon>
        <taxon>Streptophyta</taxon>
        <taxon>Embryophyta</taxon>
        <taxon>Tracheophyta</taxon>
        <taxon>Spermatophyta</taxon>
        <taxon>Magnoliopsida</taxon>
        <taxon>eudicotyledons</taxon>
        <taxon>Gunneridae</taxon>
        <taxon>Pentapetalae</taxon>
        <taxon>rosids</taxon>
        <taxon>fabids</taxon>
        <taxon>Malpighiales</taxon>
        <taxon>Rhizophoraceae</taxon>
        <taxon>Rhizophora</taxon>
    </lineage>
</organism>
<accession>A0A2P2KAB2</accession>
<reference evidence="1" key="1">
    <citation type="submission" date="2018-02" db="EMBL/GenBank/DDBJ databases">
        <title>Rhizophora mucronata_Transcriptome.</title>
        <authorList>
            <person name="Meera S.P."/>
            <person name="Sreeshan A."/>
            <person name="Augustine A."/>
        </authorList>
    </citation>
    <scope>NUCLEOTIDE SEQUENCE</scope>
    <source>
        <tissue evidence="1">Leaf</tissue>
    </source>
</reference>
<name>A0A2P2KAB2_RHIMU</name>